<protein>
    <submittedName>
        <fullName evidence="2">Nuclear transport factor 2 family protein</fullName>
    </submittedName>
</protein>
<reference evidence="2 3" key="1">
    <citation type="submission" date="2020-10" db="EMBL/GenBank/DDBJ databases">
        <title>Ca. Dormibacterota MAGs.</title>
        <authorList>
            <person name="Montgomery K."/>
        </authorList>
    </citation>
    <scope>NUCLEOTIDE SEQUENCE [LARGE SCALE GENOMIC DNA]</scope>
    <source>
        <strain evidence="2">Mitchell_Peninsula_5</strain>
    </source>
</reference>
<sequence length="221" mass="24856">MPSSALALQSLGNVNQRRRGRCPSRYAIVSAAGRPIGRCSGRLRLQWLIDRAEIAECLVNYARDIDRRDWRALQDSYTESDVMQPGEASVPRKDVSELSEKILAGCAFSHHLVDDPSIVIGCDGARTHSHYLASHISEGTAVRRQGCGWYDCDLERTERGVAVRPREIDDRMADRRATATALRAVAPRRGHLIRRASRVSRERRWPRCCTRSCCRSGPTGW</sequence>
<dbReference type="AlphaFoldDB" id="A0A934NFK5"/>
<dbReference type="Proteomes" id="UP000614410">
    <property type="component" value="Unassembled WGS sequence"/>
</dbReference>
<feature type="domain" description="SnoaL-like" evidence="1">
    <location>
        <begin position="48"/>
        <end position="160"/>
    </location>
</feature>
<comment type="caution">
    <text evidence="2">The sequence shown here is derived from an EMBL/GenBank/DDBJ whole genome shotgun (WGS) entry which is preliminary data.</text>
</comment>
<accession>A0A934NFK5</accession>
<evidence type="ECO:0000313" key="2">
    <source>
        <dbReference type="EMBL" id="MBJ7610058.1"/>
    </source>
</evidence>
<organism evidence="2 3">
    <name type="scientific">Candidatus Amunia macphersoniae</name>
    <dbReference type="NCBI Taxonomy" id="3127014"/>
    <lineage>
        <taxon>Bacteria</taxon>
        <taxon>Bacillati</taxon>
        <taxon>Candidatus Dormiibacterota</taxon>
        <taxon>Candidatus Dormibacteria</taxon>
        <taxon>Candidatus Aeolococcales</taxon>
        <taxon>Candidatus Aeolococcaceae</taxon>
        <taxon>Candidatus Amunia</taxon>
    </lineage>
</organism>
<dbReference type="EMBL" id="JAEKNN010000054">
    <property type="protein sequence ID" value="MBJ7610058.1"/>
    <property type="molecule type" value="Genomic_DNA"/>
</dbReference>
<proteinExistence type="predicted"/>
<evidence type="ECO:0000313" key="3">
    <source>
        <dbReference type="Proteomes" id="UP000614410"/>
    </source>
</evidence>
<dbReference type="SUPFAM" id="SSF54427">
    <property type="entry name" value="NTF2-like"/>
    <property type="match status" value="1"/>
</dbReference>
<dbReference type="Pfam" id="PF13577">
    <property type="entry name" value="SnoaL_4"/>
    <property type="match status" value="1"/>
</dbReference>
<name>A0A934NFK5_9BACT</name>
<dbReference type="InterPro" id="IPR037401">
    <property type="entry name" value="SnoaL-like"/>
</dbReference>
<dbReference type="Gene3D" id="3.10.450.50">
    <property type="match status" value="1"/>
</dbReference>
<evidence type="ECO:0000259" key="1">
    <source>
        <dbReference type="Pfam" id="PF13577"/>
    </source>
</evidence>
<dbReference type="InterPro" id="IPR032710">
    <property type="entry name" value="NTF2-like_dom_sf"/>
</dbReference>
<gene>
    <name evidence="2" type="ORF">JF887_11605</name>
</gene>